<evidence type="ECO:0000256" key="6">
    <source>
        <dbReference type="ARBA" id="ARBA00023157"/>
    </source>
</evidence>
<evidence type="ECO:0000256" key="7">
    <source>
        <dbReference type="PROSITE-ProRule" id="PRU00124"/>
    </source>
</evidence>
<evidence type="ECO:0000256" key="3">
    <source>
        <dbReference type="ARBA" id="ARBA00022737"/>
    </source>
</evidence>
<feature type="transmembrane region" description="Helical" evidence="8">
    <location>
        <begin position="235"/>
        <end position="256"/>
    </location>
</feature>
<keyword evidence="5 8" id="KW-0472">Membrane</keyword>
<dbReference type="GO" id="GO:0016192">
    <property type="term" value="P:vesicle-mediated transport"/>
    <property type="evidence" value="ECO:0007669"/>
    <property type="project" value="UniProtKB-ARBA"/>
</dbReference>
<dbReference type="PRINTS" id="PR00261">
    <property type="entry name" value="LDLRECEPTOR"/>
</dbReference>
<reference evidence="10" key="1">
    <citation type="submission" date="2014-05" db="EMBL/GenBank/DDBJ databases">
        <authorList>
            <person name="Chronopoulou M."/>
        </authorList>
    </citation>
    <scope>NUCLEOTIDE SEQUENCE</scope>
    <source>
        <tissue evidence="10">Whole organism</tissue>
    </source>
</reference>
<evidence type="ECO:0000256" key="9">
    <source>
        <dbReference type="SAM" id="SignalP"/>
    </source>
</evidence>
<comment type="subcellular location">
    <subcellularLocation>
        <location evidence="1">Membrane</location>
        <topology evidence="1">Single-pass membrane protein</topology>
    </subcellularLocation>
</comment>
<feature type="transmembrane region" description="Helical" evidence="8">
    <location>
        <begin position="591"/>
        <end position="612"/>
    </location>
</feature>
<accession>A0A0K2U962</accession>
<dbReference type="InterPro" id="IPR050685">
    <property type="entry name" value="LDLR"/>
</dbReference>
<dbReference type="Gene3D" id="4.10.400.10">
    <property type="entry name" value="Low-density Lipoprotein Receptor"/>
    <property type="match status" value="3"/>
</dbReference>
<feature type="transmembrane region" description="Helical" evidence="8">
    <location>
        <begin position="1042"/>
        <end position="1058"/>
    </location>
</feature>
<feature type="transmembrane region" description="Helical" evidence="8">
    <location>
        <begin position="745"/>
        <end position="767"/>
    </location>
</feature>
<dbReference type="AlphaFoldDB" id="A0A0K2U962"/>
<dbReference type="PANTHER" id="PTHR24270">
    <property type="entry name" value="LOW-DENSITY LIPOPROTEIN RECEPTOR-RELATED"/>
    <property type="match status" value="1"/>
</dbReference>
<feature type="transmembrane region" description="Helical" evidence="8">
    <location>
        <begin position="1005"/>
        <end position="1022"/>
    </location>
</feature>
<proteinExistence type="predicted"/>
<keyword evidence="9" id="KW-0732">Signal</keyword>
<evidence type="ECO:0000256" key="8">
    <source>
        <dbReference type="SAM" id="Phobius"/>
    </source>
</evidence>
<evidence type="ECO:0000256" key="2">
    <source>
        <dbReference type="ARBA" id="ARBA00022692"/>
    </source>
</evidence>
<keyword evidence="6 7" id="KW-1015">Disulfide bond</keyword>
<evidence type="ECO:0000256" key="5">
    <source>
        <dbReference type="ARBA" id="ARBA00023136"/>
    </source>
</evidence>
<evidence type="ECO:0000256" key="4">
    <source>
        <dbReference type="ARBA" id="ARBA00022989"/>
    </source>
</evidence>
<dbReference type="OrthoDB" id="9990982at2759"/>
<dbReference type="Pfam" id="PF00057">
    <property type="entry name" value="Ldl_recept_a"/>
    <property type="match status" value="1"/>
</dbReference>
<feature type="chain" id="PRO_5005488494" evidence="9">
    <location>
        <begin position="18"/>
        <end position="1144"/>
    </location>
</feature>
<sequence length="1144" mass="131798">MKITWIILLWIFTLANGESCSMVDLTEGWRCKHSGECIWKDWVCDGNEQCPDPDKSDEIEGCNLFPDTGCQSWFGRRQQKMCLNDPDRCVERVEECGGLHIDNVPNKPSRPINSEVFLNSVVWKCKDGLTILRSEVCDGTNHCKDASDESEGCALFPQTNCKSLYGQKYIQCLDKNTSVTVCTLPKYAEQGRCRECPNENDWRCNDGECIADSLVRTGIKDCKDGSDEYMIDLRWWKLVLITLGITAFGLSLSNIYRFCNSEKQLFFCESCQLNKSIEYKRQHSLSSTPVKRPFENGEADKESGGIEMNSLEEEHNNFQTFKNEVEDENDGESVDSDYVPSDIGDPESTLPSELIDILEYAGSWRNSRELISELGVKAHHVYAQVHQDPVLFKNLYFYLSFRQSDVQNLASVIKTLHRWEMEFHGEDPRSVEACLRLHLGCSELYKTIQSSLADNLPMKCMFQDKIVPLKRWFRSVRRRYTPKQFRPCLEGCYTVLKVIYYSISPFLSASSLYFDICKDMCLAFIIYTSLYELTRGDYWHMDYCFEISLVISLICAICVVQFIFVVISGYFSKAVFEMCKHSASNGKQALFFILSTVFAPLMPAFVIANHAYYNERIYSAKRELQSFSVTALAAKDSHKKKSDDYYRYGYRIYLFNKVMRARYRSFLFRRIYSFYRVSQAAIGSVAVVCVLSLIMIVSNRSGRAIKLFVGVEEHICTFFNLNCGLSREALSADTLLTSLHVAGDFVFIMSMAFSFYMMISSLVRYVYQSKVMNMSTNGQICLSLYYSMHCICRLTVIIALFSTAEENTQSGQKPIISLFPAAIISYLLFTLQVLLIYVFKSRFIPEFNDGNLIERLLNVFVNTLVVIPYTSWDVPHEPPARAESWWWDQESDGPRPIKRSASRQRAQSIKASKLLEKEKPNSIGLDLSMIAGPLIIGVGKLSKEIEKIWWKNPKRDLTLQETLKELPKKFDNINPDLVETTLQYLIDNGFINKSLFNPRRTKHEYFWLLCLQFLINLFALIVELSNGGFVMRSGMHYYSWDIRLGTFGFGLVFLILYYKRYHLSRRLMDVEICGYFWRACPVFCCLKEDAPLQAITGEDEMQRCLEDIKDLVVNVSPHKLSMGTQTHISVEESKEDLDKKYLET</sequence>
<feature type="transmembrane region" description="Helical" evidence="8">
    <location>
        <begin position="543"/>
        <end position="571"/>
    </location>
</feature>
<dbReference type="PROSITE" id="PS50068">
    <property type="entry name" value="LDLRA_2"/>
    <property type="match status" value="2"/>
</dbReference>
<dbReference type="InterPro" id="IPR002172">
    <property type="entry name" value="LDrepeatLR_classA_rpt"/>
</dbReference>
<dbReference type="InterPro" id="IPR036055">
    <property type="entry name" value="LDL_receptor-like_sf"/>
</dbReference>
<dbReference type="CDD" id="cd00112">
    <property type="entry name" value="LDLa"/>
    <property type="match status" value="3"/>
</dbReference>
<feature type="signal peptide" evidence="9">
    <location>
        <begin position="1"/>
        <end position="17"/>
    </location>
</feature>
<evidence type="ECO:0000256" key="1">
    <source>
        <dbReference type="ARBA" id="ARBA00004167"/>
    </source>
</evidence>
<dbReference type="GO" id="GO:0005886">
    <property type="term" value="C:plasma membrane"/>
    <property type="evidence" value="ECO:0007669"/>
    <property type="project" value="TreeGrafter"/>
</dbReference>
<feature type="transmembrane region" description="Helical" evidence="8">
    <location>
        <begin position="815"/>
        <end position="839"/>
    </location>
</feature>
<keyword evidence="10" id="KW-0449">Lipoprotein</keyword>
<keyword evidence="10" id="KW-0675">Receptor</keyword>
<evidence type="ECO:0000313" key="10">
    <source>
        <dbReference type="EMBL" id="CDW34769.1"/>
    </source>
</evidence>
<protein>
    <submittedName>
        <fullName evidence="10">Low density lipoprotein receptorrelated protein 1B [Latimeria chalumnae]</fullName>
    </submittedName>
</protein>
<comment type="caution">
    <text evidence="7">Lacks conserved residue(s) required for the propagation of feature annotation.</text>
</comment>
<feature type="non-terminal residue" evidence="10">
    <location>
        <position position="1144"/>
    </location>
</feature>
<organism evidence="10">
    <name type="scientific">Lepeophtheirus salmonis</name>
    <name type="common">Salmon louse</name>
    <name type="synonym">Caligus salmonis</name>
    <dbReference type="NCBI Taxonomy" id="72036"/>
    <lineage>
        <taxon>Eukaryota</taxon>
        <taxon>Metazoa</taxon>
        <taxon>Ecdysozoa</taxon>
        <taxon>Arthropoda</taxon>
        <taxon>Crustacea</taxon>
        <taxon>Multicrustacea</taxon>
        <taxon>Hexanauplia</taxon>
        <taxon>Copepoda</taxon>
        <taxon>Siphonostomatoida</taxon>
        <taxon>Caligidae</taxon>
        <taxon>Lepeophtheirus</taxon>
    </lineage>
</organism>
<keyword evidence="3" id="KW-0677">Repeat</keyword>
<feature type="transmembrane region" description="Helical" evidence="8">
    <location>
        <begin position="779"/>
        <end position="803"/>
    </location>
</feature>
<name>A0A0K2U962_LEPSM</name>
<keyword evidence="2 8" id="KW-0812">Transmembrane</keyword>
<gene>
    <name evidence="10" type="primary">LRP1B</name>
</gene>
<feature type="disulfide bond" evidence="7">
    <location>
        <begin position="204"/>
        <end position="222"/>
    </location>
</feature>
<dbReference type="SMART" id="SM00192">
    <property type="entry name" value="LDLa"/>
    <property type="match status" value="3"/>
</dbReference>
<dbReference type="PANTHER" id="PTHR24270:SF62">
    <property type="entry name" value="LOW-DENSITY LIPOPROTEIN RECEPTOR-RELATED PROTEIN 2"/>
    <property type="match status" value="1"/>
</dbReference>
<dbReference type="SUPFAM" id="SSF57424">
    <property type="entry name" value="LDL receptor-like module"/>
    <property type="match status" value="2"/>
</dbReference>
<feature type="transmembrane region" description="Helical" evidence="8">
    <location>
        <begin position="674"/>
        <end position="697"/>
    </location>
</feature>
<dbReference type="EMBL" id="HACA01017408">
    <property type="protein sequence ID" value="CDW34769.1"/>
    <property type="molecule type" value="Transcribed_RNA"/>
</dbReference>
<keyword evidence="4 8" id="KW-1133">Transmembrane helix</keyword>